<reference evidence="1 2" key="1">
    <citation type="submission" date="2015-01" db="EMBL/GenBank/DDBJ databases">
        <title>Genome Assembly of Bacillus badius MTCC 1458.</title>
        <authorList>
            <person name="Verma A."/>
            <person name="Khatri I."/>
            <person name="Mual P."/>
            <person name="Subramanian S."/>
            <person name="Krishnamurthi S."/>
        </authorList>
    </citation>
    <scope>NUCLEOTIDE SEQUENCE [LARGE SCALE GENOMIC DNA]</scope>
    <source>
        <strain evidence="1 2">MTCC 1458</strain>
    </source>
</reference>
<evidence type="ECO:0000313" key="1">
    <source>
        <dbReference type="EMBL" id="KIL77982.1"/>
    </source>
</evidence>
<dbReference type="InterPro" id="IPR011009">
    <property type="entry name" value="Kinase-like_dom_sf"/>
</dbReference>
<proteinExistence type="predicted"/>
<dbReference type="Gene3D" id="3.90.1200.10">
    <property type="match status" value="1"/>
</dbReference>
<accession>A0ABR5AT94</accession>
<protein>
    <recommendedName>
        <fullName evidence="3">Aminoglycoside phosphotransferase domain-containing protein</fullName>
    </recommendedName>
</protein>
<dbReference type="RefSeq" id="WP_041113960.1">
    <property type="nucleotide sequence ID" value="NZ_JARTHD010000017.1"/>
</dbReference>
<comment type="caution">
    <text evidence="1">The sequence shown here is derived from an EMBL/GenBank/DDBJ whole genome shotgun (WGS) entry which is preliminary data.</text>
</comment>
<evidence type="ECO:0000313" key="2">
    <source>
        <dbReference type="Proteomes" id="UP000031982"/>
    </source>
</evidence>
<keyword evidence="2" id="KW-1185">Reference proteome</keyword>
<gene>
    <name evidence="1" type="ORF">SD77_0961</name>
</gene>
<evidence type="ECO:0008006" key="3">
    <source>
        <dbReference type="Google" id="ProtNLM"/>
    </source>
</evidence>
<sequence>MKSNFQQGDGLTPRLLFLLSGRLEETIQTVFSLKKGKWLIVTNRNKWFFKRYASLDQLKKQIQLSRFLLDNGFRQVIPFHSVGPIKFENQFFAIMPYIQPAKKPFSFRTSGEREEALQLLSLFHRQTEKLPEGIAAGFPKFDQTGKWSKRLAAFQSEFAELARCFPSAVLDNYAEMGKWCLDRLSNGEQDREAAALIHGDVAAHNFFRSSEDVLYLIDFDLAAQAPGLFDYVQWTHRVLPLVGWKLEKVLEHQAVSRHAQQKNWLLYTLFPADVFRECRRWLYAPLKEKPAAYKHAYELTVQPFMQRLHFFRKWKEEWERRYG</sequence>
<dbReference type="Proteomes" id="UP000031982">
    <property type="component" value="Unassembled WGS sequence"/>
</dbReference>
<organism evidence="1 2">
    <name type="scientific">Bacillus badius</name>
    <dbReference type="NCBI Taxonomy" id="1455"/>
    <lineage>
        <taxon>Bacteria</taxon>
        <taxon>Bacillati</taxon>
        <taxon>Bacillota</taxon>
        <taxon>Bacilli</taxon>
        <taxon>Bacillales</taxon>
        <taxon>Bacillaceae</taxon>
        <taxon>Pseudobacillus</taxon>
    </lineage>
</organism>
<dbReference type="SUPFAM" id="SSF56112">
    <property type="entry name" value="Protein kinase-like (PK-like)"/>
    <property type="match status" value="1"/>
</dbReference>
<dbReference type="EMBL" id="JXLP01000011">
    <property type="protein sequence ID" value="KIL77982.1"/>
    <property type="molecule type" value="Genomic_DNA"/>
</dbReference>
<name>A0ABR5AT94_BACBA</name>